<dbReference type="PRINTS" id="PR00032">
    <property type="entry name" value="HTHARAC"/>
</dbReference>
<keyword evidence="6" id="KW-1185">Reference proteome</keyword>
<gene>
    <name evidence="5" type="ORF">Q5H93_06490</name>
</gene>
<keyword evidence="3" id="KW-0804">Transcription</keyword>
<accession>A0ABT9B9G7</accession>
<reference evidence="5" key="1">
    <citation type="submission" date="2023-07" db="EMBL/GenBank/DDBJ databases">
        <authorList>
            <person name="Kim M.K."/>
        </authorList>
    </citation>
    <scope>NUCLEOTIDE SEQUENCE</scope>
    <source>
        <strain evidence="5">ASUV-10-1</strain>
    </source>
</reference>
<name>A0ABT9B9G7_9BACT</name>
<evidence type="ECO:0000256" key="3">
    <source>
        <dbReference type="ARBA" id="ARBA00023163"/>
    </source>
</evidence>
<dbReference type="PANTHER" id="PTHR47893">
    <property type="entry name" value="REGULATORY PROTEIN PCHR"/>
    <property type="match status" value="1"/>
</dbReference>
<evidence type="ECO:0000259" key="4">
    <source>
        <dbReference type="PROSITE" id="PS01124"/>
    </source>
</evidence>
<keyword evidence="2" id="KW-0238">DNA-binding</keyword>
<dbReference type="PANTHER" id="PTHR47893:SF1">
    <property type="entry name" value="REGULATORY PROTEIN PCHR"/>
    <property type="match status" value="1"/>
</dbReference>
<dbReference type="EMBL" id="JAUQSY010000003">
    <property type="protein sequence ID" value="MDO7874374.1"/>
    <property type="molecule type" value="Genomic_DNA"/>
</dbReference>
<proteinExistence type="predicted"/>
<dbReference type="RefSeq" id="WP_305005687.1">
    <property type="nucleotide sequence ID" value="NZ_JAUQSY010000003.1"/>
</dbReference>
<comment type="caution">
    <text evidence="5">The sequence shown here is derived from an EMBL/GenBank/DDBJ whole genome shotgun (WGS) entry which is preliminary data.</text>
</comment>
<dbReference type="SUPFAM" id="SSF46689">
    <property type="entry name" value="Homeodomain-like"/>
    <property type="match status" value="2"/>
</dbReference>
<evidence type="ECO:0000313" key="5">
    <source>
        <dbReference type="EMBL" id="MDO7874374.1"/>
    </source>
</evidence>
<dbReference type="SMART" id="SM00342">
    <property type="entry name" value="HTH_ARAC"/>
    <property type="match status" value="1"/>
</dbReference>
<dbReference type="Pfam" id="PF12833">
    <property type="entry name" value="HTH_18"/>
    <property type="match status" value="1"/>
</dbReference>
<dbReference type="InterPro" id="IPR009057">
    <property type="entry name" value="Homeodomain-like_sf"/>
</dbReference>
<evidence type="ECO:0000313" key="6">
    <source>
        <dbReference type="Proteomes" id="UP001176429"/>
    </source>
</evidence>
<dbReference type="InterPro" id="IPR018060">
    <property type="entry name" value="HTH_AraC"/>
</dbReference>
<evidence type="ECO:0000256" key="1">
    <source>
        <dbReference type="ARBA" id="ARBA00023015"/>
    </source>
</evidence>
<dbReference type="InterPro" id="IPR020449">
    <property type="entry name" value="Tscrpt_reg_AraC-type_HTH"/>
</dbReference>
<keyword evidence="1" id="KW-0805">Transcription regulation</keyword>
<organism evidence="5 6">
    <name type="scientific">Hymenobacter aranciens</name>
    <dbReference type="NCBI Taxonomy" id="3063996"/>
    <lineage>
        <taxon>Bacteria</taxon>
        <taxon>Pseudomonadati</taxon>
        <taxon>Bacteroidota</taxon>
        <taxon>Cytophagia</taxon>
        <taxon>Cytophagales</taxon>
        <taxon>Hymenobacteraceae</taxon>
        <taxon>Hymenobacter</taxon>
    </lineage>
</organism>
<evidence type="ECO:0000256" key="2">
    <source>
        <dbReference type="ARBA" id="ARBA00023125"/>
    </source>
</evidence>
<dbReference type="InterPro" id="IPR053142">
    <property type="entry name" value="PchR_regulatory_protein"/>
</dbReference>
<protein>
    <submittedName>
        <fullName evidence="5">AraC family transcriptional regulator</fullName>
    </submittedName>
</protein>
<sequence>MEPFFQFRTAEFTDNCQTTLDEQAGLLHATTTWQQAGSGMQFSDYFLEGFQFTTLTGHLAQPLRLELAVQKPWLAMLYQLDGQIDSRACALRPLIFGQGHQNMMADEAPSNFYTFQGQQHTCFSVHFTRELFSQLVASNEEWLGLHQRQLQQPEPFVLLPPGSVITPAQRAIIQQIVSCPYGGVLKKMFLEARFLDLFIEQQAQLARLLVRPASRDRDMLHAVRDFLDAHYAEPPGLLQLARQFGTNDFKLKKGFKELFGTTVFGYVAERRLTVAHQLLSLTSQPVQEVADAVGFTNPAHFATAFRRKFGLRPTQVRRPSQPVVAEALVASLAA</sequence>
<dbReference type="Gene3D" id="1.10.10.60">
    <property type="entry name" value="Homeodomain-like"/>
    <property type="match status" value="2"/>
</dbReference>
<dbReference type="Proteomes" id="UP001176429">
    <property type="component" value="Unassembled WGS sequence"/>
</dbReference>
<dbReference type="PROSITE" id="PS01124">
    <property type="entry name" value="HTH_ARAC_FAMILY_2"/>
    <property type="match status" value="1"/>
</dbReference>
<feature type="domain" description="HTH araC/xylS-type" evidence="4">
    <location>
        <begin position="221"/>
        <end position="319"/>
    </location>
</feature>